<feature type="compositionally biased region" description="Polar residues" evidence="8">
    <location>
        <begin position="1685"/>
        <end position="1700"/>
    </location>
</feature>
<dbReference type="InterPro" id="IPR036691">
    <property type="entry name" value="Endo/exonu/phosph_ase_sf"/>
</dbReference>
<evidence type="ECO:0000256" key="1">
    <source>
        <dbReference type="ARBA" id="ARBA00010879"/>
    </source>
</evidence>
<dbReference type="FunFam" id="2.130.10.10:FF:000150">
    <property type="entry name" value="Dmx-like 2, isoform CRA_c"/>
    <property type="match status" value="1"/>
</dbReference>
<gene>
    <name evidence="10" type="ORF">QTP70_000573</name>
</gene>
<keyword evidence="7" id="KW-0175">Coiled coil</keyword>
<evidence type="ECO:0000256" key="2">
    <source>
        <dbReference type="ARBA" id="ARBA00012180"/>
    </source>
</evidence>
<dbReference type="PANTHER" id="PTHR13950">
    <property type="entry name" value="RABCONNECTIN-RELATED"/>
    <property type="match status" value="1"/>
</dbReference>
<evidence type="ECO:0000256" key="4">
    <source>
        <dbReference type="ARBA" id="ARBA00022574"/>
    </source>
</evidence>
<feature type="region of interest" description="Disordered" evidence="8">
    <location>
        <begin position="3242"/>
        <end position="3268"/>
    </location>
</feature>
<dbReference type="Proteomes" id="UP001274896">
    <property type="component" value="Unassembled WGS sequence"/>
</dbReference>
<dbReference type="SMART" id="SM00320">
    <property type="entry name" value="WD40"/>
    <property type="match status" value="7"/>
</dbReference>
<dbReference type="InterPro" id="IPR043502">
    <property type="entry name" value="DNA/RNA_pol_sf"/>
</dbReference>
<keyword evidence="5" id="KW-0677">Repeat</keyword>
<comment type="caution">
    <text evidence="10">The sequence shown here is derived from an EMBL/GenBank/DDBJ whole genome shotgun (WGS) entry which is preliminary data.</text>
</comment>
<dbReference type="Gene3D" id="3.60.10.10">
    <property type="entry name" value="Endonuclease/exonuclease/phosphatase"/>
    <property type="match status" value="1"/>
</dbReference>
<feature type="region of interest" description="Disordered" evidence="8">
    <location>
        <begin position="2884"/>
        <end position="2917"/>
    </location>
</feature>
<evidence type="ECO:0000259" key="9">
    <source>
        <dbReference type="PROSITE" id="PS50878"/>
    </source>
</evidence>
<dbReference type="GO" id="GO:0043291">
    <property type="term" value="C:RAVE complex"/>
    <property type="evidence" value="ECO:0007669"/>
    <property type="project" value="TreeGrafter"/>
</dbReference>
<dbReference type="InterPro" id="IPR005135">
    <property type="entry name" value="Endo/exonuclease/phosphatase"/>
</dbReference>
<dbReference type="GO" id="GO:0007035">
    <property type="term" value="P:vacuolar acidification"/>
    <property type="evidence" value="ECO:0007669"/>
    <property type="project" value="TreeGrafter"/>
</dbReference>
<dbReference type="GO" id="GO:0004523">
    <property type="term" value="F:RNA-DNA hybrid ribonuclease activity"/>
    <property type="evidence" value="ECO:0007669"/>
    <property type="project" value="UniProtKB-EC"/>
</dbReference>
<dbReference type="Pfam" id="PF00400">
    <property type="entry name" value="WD40"/>
    <property type="match status" value="2"/>
</dbReference>
<dbReference type="EMBL" id="JAUCMX010000004">
    <property type="protein sequence ID" value="KAK3547906.1"/>
    <property type="molecule type" value="Genomic_DNA"/>
</dbReference>
<feature type="region of interest" description="Disordered" evidence="8">
    <location>
        <begin position="1221"/>
        <end position="1251"/>
    </location>
</feature>
<feature type="compositionally biased region" description="Acidic residues" evidence="8">
    <location>
        <begin position="2884"/>
        <end position="2893"/>
    </location>
</feature>
<dbReference type="InterPro" id="IPR001680">
    <property type="entry name" value="WD40_rpt"/>
</dbReference>
<evidence type="ECO:0000256" key="6">
    <source>
        <dbReference type="PROSITE-ProRule" id="PRU00221"/>
    </source>
</evidence>
<dbReference type="EC" id="3.1.26.4" evidence="2"/>
<evidence type="ECO:0000256" key="7">
    <source>
        <dbReference type="SAM" id="Coils"/>
    </source>
</evidence>
<dbReference type="Gene3D" id="3.30.70.270">
    <property type="match status" value="1"/>
</dbReference>
<sequence length="3759" mass="424019">MTGKGRELADVMERRKVDILCVQETRWKGSKARSIGAGFKLFYYGVDSKRNGVGVVLKEEFVRNVLEVKRVSDRMMSLKLEIEGVMLNVVSGYAPQVGCELEEKERFWSELDEVMESIPTGERVVIGADFNGHVGEGNTGDEEVMGKFGVKERNLEGQMVVDFAKRMDMGVVNTYFQKREEHRVTYKSGGRRTQVDYILCRRGNLKEISDCKVVVGESVARQHRMVVCRMTLMVCKTKRSKIEKKTKWWKLKKEECCEEFRQKLRQALGGQVVLPDDWETTAEVIRETGRKVLGVSSGRRKEDKETWWWNEEVQDSIQRKRLAKKKWDMDRTEENRQEYKELQRRVKREVSKAKQKAYEELYTRLDTREGEKDLYRLARQRNRDGKDVQQVRVIKDRDGRVLTSEESVQRRWKEYFEELMNEENEREKRVEGVNSVEQKVDKIRKDEVRKALKRMKSGKAVGPDDIPVEVWKCLGEAGVEFLANLFNRVLESERMPEEWRRSVLVPIFKNKGDVQSCSNYRGIKLMSHTMKVWERVVEARLRKVVDICEQQYGFMPRKSTTDAIFALRILMEKYRDGQRELHCVFVDMEKAYDRVPREELWYCMRKSGVAEKYVRVVQDMYGRSRTVVRCAVGQTEEFNVEVGLHQGSALSPFLFAIVMDQLSEEVRQESPWTMMFADDIVICSESREQVEENLERWRFALERRGMKVSRSKTEYMCVNEREGSGTVRLQGEEVKKVQEFKYLGSTVQSNGECGKEVKKRVQAGWNGWRKVSGVLCDQKISARIKGKVYRTVVRPAMLYGLETVSLRKRQESELEAYGSGCDIVILTSDFECVQIIPGAQHGNIQVGCVECSHQLGRIAASYGNTVCIFEPISTNLNKRHKQLNYQWHKTGQFLLNAMTYNLAWDPQGNRILAATEWLQLWAPPTMDTLQEEDEEEKSHPVLNDWKCVWQCKTASAVRIIKWSSDGEYFATVGKDDCLLKVWYSTLGWRSVMVDVCERKSSSLHFSFIYLAHPRTVTGFSWRKTSKYMAKGSVCNVLLTSCVDGICRLWSETLLPEDSLLGGQITENNSSTSSLQQSGQKDKIQHALESIHHLKQLRRGRRRSSALVTHTELLPSQLNSHETHRHITHHGNALCHFHISASINPNTDIPAALAGSGLFSSGDSNEGFVVHWLNNKDLSFTSSMDMFMQHLRKFTEQNLEHTTDDIRQDGTAKFDFDLDEMSDKASEHDEGEQEGSTKASSPGSSSSLPPPSVLLERKMESLTLEWNRSPDMLFTIHPIDGSFLVWHIKYLDEYIPGIFRQVQVAFSSRIPVAFPTGDANSLSKNIMMYACTFPERDGEVCVEQERKCASLGTVIGPAVMMVSKHVDGSLNQWAVTFAEKSAFSNVLTVSHKFRYCGHRFHLNDLACHTVLPLLLTSSHHNAVLTPPPGQGDTQGAPARPPRPSRGLIPKDMGSNAATRTFHDPNAIYSELILWRVDHIGPLSCTGGVSEIARINSLHTAAFSNVAWLPTLIPSSVLGTYCNSASACFVASDGKNLRLYQAVVDARKLLDELSDPETSKLVGEVFNIVSQQSTARPGCIIELDIITNQCGSNTQLLHVFQEDFILGYKPHDDITDINAADFPSADEFHPPPFSEKFFLVVIERDENRNSVLQMWHLHLKSVHACVDDTPQNQPYQNQLMVPHMLTNAESSPESTPGQSPLPRSSSSANLQSASRLILSSTLVYSHRLELPLGVEVIRATPSAGHLSSSSIYPVCLAPYLIVTACSDGRVRFWRCSVDSEASPSYRWEPWCLLNEEEDNNSALTVLGRPVAVSCSYTGRLAVAFKQLVSTESGSKDFSMHVSIFECESTGGSEWVLEQTIHLDDFGKPVSALDPRISVDSNLVVYSKSDLFVRKQNPNIKHFVHLDWLSKEDGSHILTVGVGSSILMYGRISGIVAEQTGGKDGMAVVTLPLGGSVKQGVRSRWVLLRSVDLVSSVDGTPSLPVSLSWVRDGILVIGMDCEMHVYAQWYQDKKPSDSEGNDDAFTVKKNAIEMTDDVIRVPAVIQDGGLFEAAHSLSPTLPQYHPTQLLELMDLGKVRRAKAILSHLVKCIAGEVAVVRDAVAGEGGTRRHLSRTISVTGSTAKDTIVAGRDGGRDYTEINSIPPLPLYALLSADLDTSYRNKLAEDVKCQEREMQKSSEDQYAELFQDPTVNTDDFASFAWADKAEKKEKKTRVIDLSQYGPTSFGPEHAQVLSSHLMHSSLPGLTRLEQMFLVALADTVATTSAEVGGATDKQYRGEFLHSPYTLYPTPFSLYSTPCSLYPTSCSLYPIPCSLYPKPYTLFPILYTLHPVPYTLHPTPCSLYSTPCSLYPTLFSLYPSPCSLYPKPYTLYPKPYTLYPTPCSLYPTPCSLYPTPCFLYPTPFSLYPTPCSLYPTPCSLCHTPFSLYPTPCSLYPAPYTLLPIPYTLLPIPYTLFSAPYILLPIPYTLLPIPYTLLPIPYTLLPIPYTTFCGEALDECGLRYLLAMRLHTCLLTSLPPLYRMQLLHQGVSTCHFAWAFHSEAEEEMLNMIPAMQRGDLQWSELRAVGVGWWIRNINTLRRMVEKVAKAAFQRNNDPLDAALFYLAMKKKAVLWGLFRSQHDEKMTQFFSHNFSEDRWRKAALKNAFSLLGKQRFEQSAAFFLLAGSLKDAIEVCLEKMEDIQLAMIVARLYEADFESSSTCQGILYEKLLGCKRDGSEFSCRKMHPDPFLRSIAFWIMKDYTRALDTLLEQTPKEDDENTDVMVKSCNPVVFSFYNYLRTHPLIIRRHFASPDGSERNSSADQINLIERKLFFTTANAHFKVGCPVLALEVLSKIPKVTKKASSLSQGASNANVSEVQNGVQASDLDWSQLVMKNDDDELKLDWGVDDDEEEKEEDKKGLMMKEEEDEEEEEGEKKTSDWKVDVIAEQLKFRACLKILMTELRTLATGYEVDGGKLRFQLYNWLEKEIEAVHRICNYKAGQGSVGELEKWSSSVSGEVDECERRGEADVYERHLQDRRRLQAKQLHAERRKAWLRKNEALLRVFLTYCSLHGAKGGGVTSVRMELLFLLQESQQETTVKQLQSPLPLATTLPLLSANTATTKTVIANPVMHLNNHIQDILYTIVQTEAPPHPDTPDNRVRDSHTLTHAHTHKSTVHYGVASLISLLACSQGEDQPKLNVMLCEAVVAVYLSLLLHGLGTNSTNELFRLAAHPLNARMWAAVFGGGAKIIIKPKRPAEVTQADKTLDSEQQVENKSHTVAPPPTPPAEEVDRQRRRFNMRMLVPGRPVKEAQATPPPIPTDRPTYKEKFIPPELSMWDYFVAKPFLPLSDSGALYDSDESGDEDEEDDDDAFLSDTQMTEHSDPNSYSWCLIRLVMVKLALHNVKNFLPIAGLDFSDLPVSSPLCNSVLKCMENWEQQLQERMDRFDGPPPNYINTFPTDLSAGGGPAALRHKAMLEPDNTPFKAKHRLSFPARRLWHFLVKQEVLQETLIRYIFTKKRKQSEVEADLGYPGGKAKIIHKESDIIMAFAINKAKPSEIVLASTHDVQEVEVSTLLAAQSYTWIGDNFDKESRSSEEDYRSSHTNIAQASSAPFASPPMPVSASMPWLGSGQTSMGASVIVKRNLNNVKRMTSHPIYQYSFPCHENGATVLQYAPKQQLIISGGRKGFVCIFDIRQRQLLHTFQAHDSAIKALALDASEDFFITGSAEGNMKVWKLAGHGLMHSFSNEHAKQSIFRNIGAGVMQIETCPRGNVSSPAALTGR</sequence>
<evidence type="ECO:0000313" key="10">
    <source>
        <dbReference type="EMBL" id="KAK3547906.1"/>
    </source>
</evidence>
<dbReference type="SUPFAM" id="SSF56672">
    <property type="entry name" value="DNA/RNA polymerases"/>
    <property type="match status" value="1"/>
</dbReference>
<dbReference type="Pfam" id="PF00078">
    <property type="entry name" value="RVT_1"/>
    <property type="match status" value="1"/>
</dbReference>
<dbReference type="InterPro" id="IPR015943">
    <property type="entry name" value="WD40/YVTN_repeat-like_dom_sf"/>
</dbReference>
<feature type="region of interest" description="Disordered" evidence="8">
    <location>
        <begin position="1421"/>
        <end position="1455"/>
    </location>
</feature>
<dbReference type="CDD" id="cd01650">
    <property type="entry name" value="RT_nLTR_like"/>
    <property type="match status" value="1"/>
</dbReference>
<dbReference type="PROSITE" id="PS50294">
    <property type="entry name" value="WD_REPEATS_REGION"/>
    <property type="match status" value="1"/>
</dbReference>
<dbReference type="InterPro" id="IPR011044">
    <property type="entry name" value="Quino_amine_DH_bsu"/>
</dbReference>
<dbReference type="CDD" id="cd09076">
    <property type="entry name" value="L1-EN"/>
    <property type="match status" value="1"/>
</dbReference>
<dbReference type="InterPro" id="IPR043128">
    <property type="entry name" value="Rev_trsase/Diguanyl_cyclase"/>
</dbReference>
<proteinExistence type="inferred from homology"/>
<comment type="similarity">
    <text evidence="1">Belongs to the beta type-B retroviral polymerase family. HERV class-II K(HML-2) pol subfamily.</text>
</comment>
<feature type="repeat" description="WD" evidence="6">
    <location>
        <begin position="3680"/>
        <end position="3721"/>
    </location>
</feature>
<protein>
    <recommendedName>
        <fullName evidence="2">ribonuclease H</fullName>
        <ecNumber evidence="2">3.1.26.4</ecNumber>
    </recommendedName>
</protein>
<evidence type="ECO:0000256" key="5">
    <source>
        <dbReference type="ARBA" id="ARBA00022737"/>
    </source>
</evidence>
<name>A0AAE0V7Q6_9TELE</name>
<reference evidence="10" key="1">
    <citation type="submission" date="2023-06" db="EMBL/GenBank/DDBJ databases">
        <title>Male Hemibagrus guttatus genome.</title>
        <authorList>
            <person name="Bian C."/>
        </authorList>
    </citation>
    <scope>NUCLEOTIDE SEQUENCE</scope>
    <source>
        <strain evidence="10">Male_cb2023</strain>
        <tissue evidence="10">Muscle</tissue>
    </source>
</reference>
<organism evidence="10 11">
    <name type="scientific">Hemibagrus guttatus</name>
    <dbReference type="NCBI Taxonomy" id="175788"/>
    <lineage>
        <taxon>Eukaryota</taxon>
        <taxon>Metazoa</taxon>
        <taxon>Chordata</taxon>
        <taxon>Craniata</taxon>
        <taxon>Vertebrata</taxon>
        <taxon>Euteleostomi</taxon>
        <taxon>Actinopterygii</taxon>
        <taxon>Neopterygii</taxon>
        <taxon>Teleostei</taxon>
        <taxon>Ostariophysi</taxon>
        <taxon>Siluriformes</taxon>
        <taxon>Bagridae</taxon>
        <taxon>Hemibagrus</taxon>
    </lineage>
</organism>
<dbReference type="PROSITE" id="PS50878">
    <property type="entry name" value="RT_POL"/>
    <property type="match status" value="1"/>
</dbReference>
<dbReference type="SUPFAM" id="SSF50969">
    <property type="entry name" value="YVTN repeat-like/Quinoprotein amine dehydrogenase"/>
    <property type="match status" value="1"/>
</dbReference>
<dbReference type="SUPFAM" id="SSF50978">
    <property type="entry name" value="WD40 repeat-like"/>
    <property type="match status" value="2"/>
</dbReference>
<dbReference type="InterPro" id="IPR052208">
    <property type="entry name" value="DmX-like/RAVE_component"/>
</dbReference>
<evidence type="ECO:0000256" key="3">
    <source>
        <dbReference type="ARBA" id="ARBA00022553"/>
    </source>
</evidence>
<feature type="region of interest" description="Disordered" evidence="8">
    <location>
        <begin position="1685"/>
        <end position="1705"/>
    </location>
</feature>
<keyword evidence="3" id="KW-0597">Phosphoprotein</keyword>
<keyword evidence="4 6" id="KW-0853">WD repeat</keyword>
<keyword evidence="11" id="KW-1185">Reference proteome</keyword>
<dbReference type="PANTHER" id="PTHR13950:SF13">
    <property type="entry name" value="DMX-LIKE PROTEIN 2"/>
    <property type="match status" value="1"/>
</dbReference>
<feature type="coiled-coil region" evidence="7">
    <location>
        <begin position="322"/>
        <end position="356"/>
    </location>
</feature>
<dbReference type="Pfam" id="PF12234">
    <property type="entry name" value="Rav1p_C"/>
    <property type="match status" value="2"/>
</dbReference>
<dbReference type="InterPro" id="IPR036322">
    <property type="entry name" value="WD40_repeat_dom_sf"/>
</dbReference>
<dbReference type="Gene3D" id="2.130.10.10">
    <property type="entry name" value="YVTN repeat-like/Quinoprotein amine dehydrogenase"/>
    <property type="match status" value="2"/>
</dbReference>
<dbReference type="SUPFAM" id="SSF56219">
    <property type="entry name" value="DNase I-like"/>
    <property type="match status" value="1"/>
</dbReference>
<dbReference type="InterPro" id="IPR000477">
    <property type="entry name" value="RT_dom"/>
</dbReference>
<accession>A0AAE0V7Q6</accession>
<evidence type="ECO:0000256" key="8">
    <source>
        <dbReference type="SAM" id="MobiDB-lite"/>
    </source>
</evidence>
<dbReference type="PROSITE" id="PS50082">
    <property type="entry name" value="WD_REPEATS_2"/>
    <property type="match status" value="1"/>
</dbReference>
<dbReference type="InterPro" id="IPR022033">
    <property type="entry name" value="Rav1p_C"/>
</dbReference>
<feature type="compositionally biased region" description="Basic and acidic residues" evidence="8">
    <location>
        <begin position="3242"/>
        <end position="3254"/>
    </location>
</feature>
<feature type="domain" description="Reverse transcriptase" evidence="9">
    <location>
        <begin position="488"/>
        <end position="747"/>
    </location>
</feature>
<evidence type="ECO:0000313" key="11">
    <source>
        <dbReference type="Proteomes" id="UP001274896"/>
    </source>
</evidence>
<dbReference type="Pfam" id="PF03372">
    <property type="entry name" value="Exo_endo_phos"/>
    <property type="match status" value="1"/>
</dbReference>